<dbReference type="Proteomes" id="UP001152599">
    <property type="component" value="Unassembled WGS sequence"/>
</dbReference>
<gene>
    <name evidence="1" type="ORF">NMK71_09875</name>
</gene>
<keyword evidence="2" id="KW-1185">Reference proteome</keyword>
<dbReference type="InterPro" id="IPR010994">
    <property type="entry name" value="RuvA_2-like"/>
</dbReference>
<dbReference type="AlphaFoldDB" id="A0A9X4RW87"/>
<sequence>MAELIIQFYPFGQNTTTQNLSFTPTEEALLLKQEEETGAQNAEFQKAELKRFNPNALDAKGFEELGFSLKQAESLIRYRNSLGGNFSSVEEFFAAYVMSDYMMDRLEPYIDIKPYAATLIKKPSQVQYENKYESKKSYTKMKVFDPNQLDANGWMELGFSENQVPVIFNYKNSLPGKRFETLEQIRACFVINEYMFNRIKDYVRITNSPTLEVESKEESKLSTASFNPNKMSVSDWEALGWDKADAENIIKYKEFIGGFKNLADLEKCKYISSEDLEKFKNRMVFE</sequence>
<accession>A0A9X4RW87</accession>
<protein>
    <submittedName>
        <fullName evidence="1">Helix-hairpin-helix domain-containing protein</fullName>
    </submittedName>
</protein>
<comment type="caution">
    <text evidence="1">The sequence shown here is derived from an EMBL/GenBank/DDBJ whole genome shotgun (WGS) entry which is preliminary data.</text>
</comment>
<proteinExistence type="predicted"/>
<dbReference type="Gene3D" id="1.10.150.280">
    <property type="entry name" value="AF1531-like domain"/>
    <property type="match status" value="1"/>
</dbReference>
<name>A0A9X4RW87_9FLAO</name>
<dbReference type="RefSeq" id="WP_304421065.1">
    <property type="nucleotide sequence ID" value="NZ_JANCMU010000006.1"/>
</dbReference>
<dbReference type="EMBL" id="JANCMU010000006">
    <property type="protein sequence ID" value="MDG4946725.1"/>
    <property type="molecule type" value="Genomic_DNA"/>
</dbReference>
<organism evidence="1 2">
    <name type="scientific">Profundicola chukchiensis</name>
    <dbReference type="NCBI Taxonomy" id="2961959"/>
    <lineage>
        <taxon>Bacteria</taxon>
        <taxon>Pseudomonadati</taxon>
        <taxon>Bacteroidota</taxon>
        <taxon>Flavobacteriia</taxon>
        <taxon>Flavobacteriales</taxon>
        <taxon>Weeksellaceae</taxon>
        <taxon>Profundicola</taxon>
    </lineage>
</organism>
<evidence type="ECO:0000313" key="1">
    <source>
        <dbReference type="EMBL" id="MDG4946725.1"/>
    </source>
</evidence>
<evidence type="ECO:0000313" key="2">
    <source>
        <dbReference type="Proteomes" id="UP001152599"/>
    </source>
</evidence>
<dbReference type="SUPFAM" id="SSF47781">
    <property type="entry name" value="RuvA domain 2-like"/>
    <property type="match status" value="3"/>
</dbReference>
<reference evidence="1" key="1">
    <citation type="submission" date="2022-07" db="EMBL/GenBank/DDBJ databases">
        <title>Description and genome-wide analysis of Profundicola chukchiensis gen. nov., sp. nov., marine bacteria isolated from bottom sediments of the Chukchi Sea.</title>
        <authorList>
            <person name="Romanenko L."/>
            <person name="Otstavnykh N."/>
            <person name="Kurilenko V."/>
            <person name="Eremeev V."/>
            <person name="Velansky P."/>
            <person name="Mikhailov V."/>
            <person name="Isaeva M."/>
        </authorList>
    </citation>
    <scope>NUCLEOTIDE SEQUENCE</scope>
    <source>
        <strain evidence="1">KMM 9713</strain>
    </source>
</reference>